<evidence type="ECO:0000313" key="1">
    <source>
        <dbReference type="EMBL" id="PHV70490.1"/>
    </source>
</evidence>
<protein>
    <submittedName>
        <fullName evidence="1">MATE family efflux transporter</fullName>
    </submittedName>
</protein>
<proteinExistence type="predicted"/>
<gene>
    <name evidence="1" type="ORF">CS063_10400</name>
</gene>
<accession>A0AC61DC42</accession>
<reference evidence="1" key="1">
    <citation type="submission" date="2017-10" db="EMBL/GenBank/DDBJ databases">
        <title>Genome sequence of cellulolytic Lachnospiraceae bacterium XHS1971 isolated from hotspring sediment.</title>
        <authorList>
            <person name="Vasudevan G."/>
            <person name="Joshi A.J."/>
            <person name="Hivarkar S."/>
            <person name="Lanjekar V.B."/>
            <person name="Dhakephalkar P.K."/>
            <person name="Dagar S."/>
        </authorList>
    </citation>
    <scope>NUCLEOTIDE SEQUENCE</scope>
    <source>
        <strain evidence="1">XHS1971</strain>
    </source>
</reference>
<evidence type="ECO:0000313" key="2">
    <source>
        <dbReference type="Proteomes" id="UP000224460"/>
    </source>
</evidence>
<keyword evidence="2" id="KW-1185">Reference proteome</keyword>
<dbReference type="EMBL" id="PEDL01000010">
    <property type="protein sequence ID" value="PHV70490.1"/>
    <property type="molecule type" value="Genomic_DNA"/>
</dbReference>
<comment type="caution">
    <text evidence="1">The sequence shown here is derived from an EMBL/GenBank/DDBJ whole genome shotgun (WGS) entry which is preliminary data.</text>
</comment>
<sequence length="454" mass="49058">MTKKSYEIDMCSGPLLSKILIFSIPLMLSGILQLLFNAADIIVVGHYSGSEALAAVGATSTLINLLVNVFMGLSVGSNVLIAHFYGAHQDKEVSETLHTSILLSILCGFILLIIGFVLAKPLLLMMGTPHDVLSASTLYMQIYFIGMPAMLVYNFGSAILRAIGDTKRPLYFLLAAGVVNVFLNLYFVIGLHMGVAGVALATVLSQCISAGLILLCLMHHPGSCHFEFSKLRLHTNKVGRILRIGLPAGLQGAIFSISNVLIQSSVNSFGSIAMAGNTATANVEGFIYTSMNAFHQTTLSFTSQNLGAKKVDRIGKTLILCLICVALVGTTMGLGCLTFGRQLLGFYSSDPKVIEYGLLRMNIILTTYAACGVMDVLVGSIRGMGYSIMPMLVSLLGACGIRILWIFTIFPLNRTLTTLYLSYPISWTITALIHLICFIWCYKKLKKDCSTVSV</sequence>
<organism evidence="1 2">
    <name type="scientific">Sporanaerobium hydrogeniformans</name>
    <dbReference type="NCBI Taxonomy" id="3072179"/>
    <lineage>
        <taxon>Bacteria</taxon>
        <taxon>Bacillati</taxon>
        <taxon>Bacillota</taxon>
        <taxon>Clostridia</taxon>
        <taxon>Lachnospirales</taxon>
        <taxon>Lachnospiraceae</taxon>
        <taxon>Sporanaerobium</taxon>
    </lineage>
</organism>
<name>A0AC61DC42_9FIRM</name>
<dbReference type="Proteomes" id="UP000224460">
    <property type="component" value="Unassembled WGS sequence"/>
</dbReference>